<dbReference type="Gene3D" id="3.40.50.300">
    <property type="entry name" value="P-loop containing nucleotide triphosphate hydrolases"/>
    <property type="match status" value="1"/>
</dbReference>
<keyword evidence="2" id="KW-0378">Hydrolase</keyword>
<gene>
    <name evidence="8" type="ORF">Fot_35357</name>
</gene>
<dbReference type="Proteomes" id="UP001604277">
    <property type="component" value="Unassembled WGS sequence"/>
</dbReference>
<evidence type="ECO:0000313" key="8">
    <source>
        <dbReference type="EMBL" id="KAL2501509.1"/>
    </source>
</evidence>
<sequence length="544" mass="61481">MEDDERERLRFSEGRSDCDSDSKGYVEDLVDDELCYSSGDIPKLQFRKDVSKARWIEELGMAEVVERKGKMWTTTGIVRDGKIYCSIEETLFLAEIGALHFVNGDDTYLSLKDLYEKIAIGTDGYGSSWESFEVYRHLKSLGYIVGRHGVPWTFRSTKINSIAENGASELDGTSCNGSRHNILITEMFTNLQFGEVKPMFDVYPPNSKFKKSSPGSPCFLLCLTSDHPPSKQATEDLETRCEGRRAPSVLTSGPSYSRSNLRLLLGVLGAPLAPVHNGDSKPEINKVEESVAWCRKQTGTSLVYGEPPVVLDSGSDENALLTIFGGGENVDKKMVGFGAQQVILVRDDSAKREICYYIGHQALILTIAECKGLEFQDVLLYNFFGSSPLSRKWRVLYEFLREKELLDSSFPESYPNFSQLRHRVLCFELKQLYVAITRTRQRLWICENTEEFSKPMFDYWKTLCLVNVRKVDDSLAQAMKKASSPEEWKSQGIKLLGEKYYEMAITCFERAGEPTWEKRAKAAGLRAAADHLRGSNPIEARKML</sequence>
<dbReference type="Pfam" id="PF12928">
    <property type="entry name" value="tRNA_int_end_N2"/>
    <property type="match status" value="1"/>
</dbReference>
<evidence type="ECO:0000259" key="6">
    <source>
        <dbReference type="Pfam" id="PF12928"/>
    </source>
</evidence>
<keyword evidence="1" id="KW-0547">Nucleotide-binding</keyword>
<dbReference type="GO" id="GO:0005524">
    <property type="term" value="F:ATP binding"/>
    <property type="evidence" value="ECO:0007669"/>
    <property type="project" value="UniProtKB-KW"/>
</dbReference>
<evidence type="ECO:0000256" key="3">
    <source>
        <dbReference type="ARBA" id="ARBA00022806"/>
    </source>
</evidence>
<dbReference type="GO" id="GO:0016787">
    <property type="term" value="F:hydrolase activity"/>
    <property type="evidence" value="ECO:0007669"/>
    <property type="project" value="UniProtKB-KW"/>
</dbReference>
<dbReference type="EMBL" id="JBFOLJ010000010">
    <property type="protein sequence ID" value="KAL2501509.1"/>
    <property type="molecule type" value="Genomic_DNA"/>
</dbReference>
<comment type="caution">
    <text evidence="8">The sequence shown here is derived from an EMBL/GenBank/DDBJ whole genome shotgun (WGS) entry which is preliminary data.</text>
</comment>
<evidence type="ECO:0000256" key="5">
    <source>
        <dbReference type="SAM" id="MobiDB-lite"/>
    </source>
</evidence>
<evidence type="ECO:0000256" key="4">
    <source>
        <dbReference type="ARBA" id="ARBA00022840"/>
    </source>
</evidence>
<feature type="domain" description="UvrD-like helicase C-terminal" evidence="7">
    <location>
        <begin position="360"/>
        <end position="446"/>
    </location>
</feature>
<organism evidence="8 9">
    <name type="scientific">Forsythia ovata</name>
    <dbReference type="NCBI Taxonomy" id="205694"/>
    <lineage>
        <taxon>Eukaryota</taxon>
        <taxon>Viridiplantae</taxon>
        <taxon>Streptophyta</taxon>
        <taxon>Embryophyta</taxon>
        <taxon>Tracheophyta</taxon>
        <taxon>Spermatophyta</taxon>
        <taxon>Magnoliopsida</taxon>
        <taxon>eudicotyledons</taxon>
        <taxon>Gunneridae</taxon>
        <taxon>Pentapetalae</taxon>
        <taxon>asterids</taxon>
        <taxon>lamiids</taxon>
        <taxon>Lamiales</taxon>
        <taxon>Oleaceae</taxon>
        <taxon>Forsythieae</taxon>
        <taxon>Forsythia</taxon>
    </lineage>
</organism>
<accession>A0ABD1SMR2</accession>
<dbReference type="PANTHER" id="PTHR21529">
    <property type="entry name" value="MAMMARY TURMOR VIRUS RECEPTOR HOMOLOG 1, 2 MTVR1, 2"/>
    <property type="match status" value="1"/>
</dbReference>
<evidence type="ECO:0000313" key="9">
    <source>
        <dbReference type="Proteomes" id="UP001604277"/>
    </source>
</evidence>
<feature type="region of interest" description="Disordered" evidence="5">
    <location>
        <begin position="1"/>
        <end position="21"/>
    </location>
</feature>
<dbReference type="InterPro" id="IPR039904">
    <property type="entry name" value="TRANK1"/>
</dbReference>
<evidence type="ECO:0000259" key="7">
    <source>
        <dbReference type="Pfam" id="PF13361"/>
    </source>
</evidence>
<proteinExistence type="predicted"/>
<protein>
    <submittedName>
        <fullName evidence="8">UvrD-helicase domain-containing protein</fullName>
    </submittedName>
</protein>
<evidence type="ECO:0000256" key="2">
    <source>
        <dbReference type="ARBA" id="ARBA00022801"/>
    </source>
</evidence>
<dbReference type="InterPro" id="IPR027417">
    <property type="entry name" value="P-loop_NTPase"/>
</dbReference>
<evidence type="ECO:0000256" key="1">
    <source>
        <dbReference type="ARBA" id="ARBA00022741"/>
    </source>
</evidence>
<dbReference type="AlphaFoldDB" id="A0ABD1SMR2"/>
<dbReference type="SUPFAM" id="SSF52540">
    <property type="entry name" value="P-loop containing nucleoside triphosphate hydrolases"/>
    <property type="match status" value="1"/>
</dbReference>
<keyword evidence="9" id="KW-1185">Reference proteome</keyword>
<reference evidence="9" key="1">
    <citation type="submission" date="2024-07" db="EMBL/GenBank/DDBJ databases">
        <title>Two chromosome-level genome assemblies of Korean endemic species Abeliophyllum distichum and Forsythia ovata (Oleaceae).</title>
        <authorList>
            <person name="Jang H."/>
        </authorList>
    </citation>
    <scope>NUCLEOTIDE SEQUENCE [LARGE SCALE GENOMIC DNA]</scope>
</reference>
<name>A0ABD1SMR2_9LAMI</name>
<dbReference type="InterPro" id="IPR024336">
    <property type="entry name" value="tRNA_splic_suSen54_N"/>
</dbReference>
<dbReference type="PANTHER" id="PTHR21529:SF4">
    <property type="entry name" value="TPR AND ANKYRIN REPEAT-CONTAINING PROTEIN 1"/>
    <property type="match status" value="1"/>
</dbReference>
<dbReference type="Pfam" id="PF13361">
    <property type="entry name" value="UvrD_C"/>
    <property type="match status" value="1"/>
</dbReference>
<feature type="domain" description="tRNA-splicing endonuclease subunit Sen54 N-terminal" evidence="6">
    <location>
        <begin position="42"/>
        <end position="100"/>
    </location>
</feature>
<dbReference type="InterPro" id="IPR014017">
    <property type="entry name" value="DNA_helicase_UvrD-like_C"/>
</dbReference>
<dbReference type="GO" id="GO:0004386">
    <property type="term" value="F:helicase activity"/>
    <property type="evidence" value="ECO:0007669"/>
    <property type="project" value="UniProtKB-KW"/>
</dbReference>
<keyword evidence="4" id="KW-0067">ATP-binding</keyword>
<keyword evidence="3" id="KW-0347">Helicase</keyword>